<proteinExistence type="predicted"/>
<dbReference type="PANTHER" id="PTHR31143">
    <property type="match status" value="1"/>
</dbReference>
<feature type="domain" description="N-acetyltransferase" evidence="1">
    <location>
        <begin position="126"/>
        <end position="257"/>
    </location>
</feature>
<sequence length="257" mass="29261">MIYKADTNIRKQLSSMFKNMSDTMILSYLQGHMGTAWVNDPINPTAAQIIVGVFVFYAGDPYAKGTDELLANLPKDNLVIVENEEWKNRIETFHKGHIDKFQRYAFKKNPKYLDYAHIQSFLGKLPEGYELKKIDVALAYEPSLQEVSEDFTSQFDSIEDYVHKGTGYCILHKEKIVCGASSYSVYDGGIEIEIDTHPKYRRKGLATVAAAALILDCLERGKYPSWDAANPISVALAQKFGYVLEESYDTYHIHYEK</sequence>
<evidence type="ECO:0000313" key="2">
    <source>
        <dbReference type="EMBL" id="MBP2022086.1"/>
    </source>
</evidence>
<dbReference type="Gene3D" id="3.40.630.30">
    <property type="match status" value="1"/>
</dbReference>
<gene>
    <name evidence="2" type="ORF">J2Z44_001887</name>
</gene>
<dbReference type="EMBL" id="JAGGLL010000012">
    <property type="protein sequence ID" value="MBP2022086.1"/>
    <property type="molecule type" value="Genomic_DNA"/>
</dbReference>
<dbReference type="PANTHER" id="PTHR31143:SF2">
    <property type="entry name" value="FR47-LIKE DOMAIN-CONTAINING PROTEIN-RELATED"/>
    <property type="match status" value="1"/>
</dbReference>
<dbReference type="CDD" id="cd04301">
    <property type="entry name" value="NAT_SF"/>
    <property type="match status" value="1"/>
</dbReference>
<dbReference type="Gene3D" id="3.40.630.110">
    <property type="entry name" value="GNAT acetyltransferase-like"/>
    <property type="match status" value="1"/>
</dbReference>
<dbReference type="InterPro" id="IPR016181">
    <property type="entry name" value="Acyl_CoA_acyltransferase"/>
</dbReference>
<dbReference type="RefSeq" id="WP_021283860.1">
    <property type="nucleotide sequence ID" value="NZ_JAGGLL010000012.1"/>
</dbReference>
<evidence type="ECO:0000259" key="1">
    <source>
        <dbReference type="PROSITE" id="PS51186"/>
    </source>
</evidence>
<dbReference type="Proteomes" id="UP001519308">
    <property type="component" value="Unassembled WGS sequence"/>
</dbReference>
<accession>A0ABS4K4A6</accession>
<dbReference type="InterPro" id="IPR042573">
    <property type="entry name" value="GNAT_acetyltra_N"/>
</dbReference>
<organism evidence="2 3">
    <name type="scientific">Clostridium punense</name>
    <dbReference type="NCBI Taxonomy" id="1054297"/>
    <lineage>
        <taxon>Bacteria</taxon>
        <taxon>Bacillati</taxon>
        <taxon>Bacillota</taxon>
        <taxon>Clostridia</taxon>
        <taxon>Eubacteriales</taxon>
        <taxon>Clostridiaceae</taxon>
        <taxon>Clostridium</taxon>
    </lineage>
</organism>
<keyword evidence="3" id="KW-1185">Reference proteome</keyword>
<dbReference type="InterPro" id="IPR027365">
    <property type="entry name" value="GNAT_acetyltra_YdfB-like"/>
</dbReference>
<dbReference type="SUPFAM" id="SSF55729">
    <property type="entry name" value="Acyl-CoA N-acyltransferases (Nat)"/>
    <property type="match status" value="1"/>
</dbReference>
<dbReference type="PROSITE" id="PS51186">
    <property type="entry name" value="GNAT"/>
    <property type="match status" value="1"/>
</dbReference>
<dbReference type="InterPro" id="IPR000182">
    <property type="entry name" value="GNAT_dom"/>
</dbReference>
<protein>
    <submittedName>
        <fullName evidence="2">RimJ/RimL family protein N-acetyltransferase</fullName>
    </submittedName>
</protein>
<name>A0ABS4K4A6_9CLOT</name>
<evidence type="ECO:0000313" key="3">
    <source>
        <dbReference type="Proteomes" id="UP001519308"/>
    </source>
</evidence>
<comment type="caution">
    <text evidence="2">The sequence shown here is derived from an EMBL/GenBank/DDBJ whole genome shotgun (WGS) entry which is preliminary data.</text>
</comment>
<dbReference type="Pfam" id="PF12746">
    <property type="entry name" value="GNAT_acetyltran"/>
    <property type="match status" value="1"/>
</dbReference>
<reference evidence="2 3" key="1">
    <citation type="submission" date="2021-03" db="EMBL/GenBank/DDBJ databases">
        <title>Genomic Encyclopedia of Type Strains, Phase IV (KMG-IV): sequencing the most valuable type-strain genomes for metagenomic binning, comparative biology and taxonomic classification.</title>
        <authorList>
            <person name="Goeker M."/>
        </authorList>
    </citation>
    <scope>NUCLEOTIDE SEQUENCE [LARGE SCALE GENOMIC DNA]</scope>
    <source>
        <strain evidence="2 3">DSM 28650</strain>
    </source>
</reference>